<accession>A0ABQ6BIS9</accession>
<dbReference type="InterPro" id="IPR032710">
    <property type="entry name" value="NTF2-like_dom_sf"/>
</dbReference>
<dbReference type="EMBL" id="BSOY01000005">
    <property type="protein sequence ID" value="GLS00416.1"/>
    <property type="molecule type" value="Genomic_DNA"/>
</dbReference>
<evidence type="ECO:0000313" key="3">
    <source>
        <dbReference type="EMBL" id="GLS00416.1"/>
    </source>
</evidence>
<keyword evidence="4" id="KW-1185">Reference proteome</keyword>
<gene>
    <name evidence="3" type="ORF">GCM10007859_04220</name>
</gene>
<name>A0ABQ6BIS9_9CAUL</name>
<dbReference type="Gene3D" id="3.10.450.50">
    <property type="match status" value="1"/>
</dbReference>
<feature type="signal peptide" evidence="1">
    <location>
        <begin position="1"/>
        <end position="30"/>
    </location>
</feature>
<comment type="caution">
    <text evidence="3">The sequence shown here is derived from an EMBL/GenBank/DDBJ whole genome shotgun (WGS) entry which is preliminary data.</text>
</comment>
<sequence length="171" mass="18012">MTHNPEPAMSRTVLALALSMTVLSAAPAFAQDHAHGHHHAPGSVAAEATGAAAAVDAFHAALKAGDTAAALTFLAPDVMIFEEGGAERSRDEYASHHLGSDAAFAAASEATMARRSGWAEGELAWITSEGRTTGQFNGRAVDRLTTETMVLKRHADGWRIHHIHWSSRAPG</sequence>
<keyword evidence="1" id="KW-0732">Signal</keyword>
<dbReference type="SUPFAM" id="SSF54427">
    <property type="entry name" value="NTF2-like"/>
    <property type="match status" value="1"/>
</dbReference>
<proteinExistence type="predicted"/>
<evidence type="ECO:0000256" key="1">
    <source>
        <dbReference type="SAM" id="SignalP"/>
    </source>
</evidence>
<feature type="domain" description="SnoaL-like" evidence="2">
    <location>
        <begin position="53"/>
        <end position="167"/>
    </location>
</feature>
<protein>
    <recommendedName>
        <fullName evidence="2">SnoaL-like domain-containing protein</fullName>
    </recommendedName>
</protein>
<evidence type="ECO:0000259" key="2">
    <source>
        <dbReference type="Pfam" id="PF13474"/>
    </source>
</evidence>
<evidence type="ECO:0000313" key="4">
    <source>
        <dbReference type="Proteomes" id="UP001156921"/>
    </source>
</evidence>
<dbReference type="Proteomes" id="UP001156921">
    <property type="component" value="Unassembled WGS sequence"/>
</dbReference>
<feature type="chain" id="PRO_5047243996" description="SnoaL-like domain-containing protein" evidence="1">
    <location>
        <begin position="31"/>
        <end position="171"/>
    </location>
</feature>
<dbReference type="Pfam" id="PF13474">
    <property type="entry name" value="SnoaL_3"/>
    <property type="match status" value="1"/>
</dbReference>
<organism evidence="3 4">
    <name type="scientific">Brevundimonas denitrificans</name>
    <dbReference type="NCBI Taxonomy" id="1443434"/>
    <lineage>
        <taxon>Bacteria</taxon>
        <taxon>Pseudomonadati</taxon>
        <taxon>Pseudomonadota</taxon>
        <taxon>Alphaproteobacteria</taxon>
        <taxon>Caulobacterales</taxon>
        <taxon>Caulobacteraceae</taxon>
        <taxon>Brevundimonas</taxon>
    </lineage>
</organism>
<dbReference type="InterPro" id="IPR037401">
    <property type="entry name" value="SnoaL-like"/>
</dbReference>
<reference evidence="4" key="1">
    <citation type="journal article" date="2019" name="Int. J. Syst. Evol. Microbiol.">
        <title>The Global Catalogue of Microorganisms (GCM) 10K type strain sequencing project: providing services to taxonomists for standard genome sequencing and annotation.</title>
        <authorList>
            <consortium name="The Broad Institute Genomics Platform"/>
            <consortium name="The Broad Institute Genome Sequencing Center for Infectious Disease"/>
            <person name="Wu L."/>
            <person name="Ma J."/>
        </authorList>
    </citation>
    <scope>NUCLEOTIDE SEQUENCE [LARGE SCALE GENOMIC DNA]</scope>
    <source>
        <strain evidence="4">NBRC 110107</strain>
    </source>
</reference>